<dbReference type="GO" id="GO:0046872">
    <property type="term" value="F:metal ion binding"/>
    <property type="evidence" value="ECO:0007669"/>
    <property type="project" value="UniProtKB-KW"/>
</dbReference>
<evidence type="ECO:0000313" key="9">
    <source>
        <dbReference type="Proteomes" id="UP000306552"/>
    </source>
</evidence>
<dbReference type="CDD" id="cd16016">
    <property type="entry name" value="AP-SPAP"/>
    <property type="match status" value="1"/>
</dbReference>
<reference evidence="8 9" key="1">
    <citation type="submission" date="2019-04" db="EMBL/GenBank/DDBJ databases">
        <title>Psychroflexus halotolerans sp. nov., isolated from a marine solar saltern.</title>
        <authorList>
            <person name="Feng X."/>
        </authorList>
    </citation>
    <scope>NUCLEOTIDE SEQUENCE [LARGE SCALE GENOMIC DNA]</scope>
    <source>
        <strain evidence="8 9">WDS2C27</strain>
    </source>
</reference>
<dbReference type="InterPro" id="IPR002591">
    <property type="entry name" value="Phosphodiest/P_Trfase"/>
</dbReference>
<dbReference type="PANTHER" id="PTHR10151">
    <property type="entry name" value="ECTONUCLEOTIDE PYROPHOSPHATASE/PHOSPHODIESTERASE"/>
    <property type="match status" value="1"/>
</dbReference>
<dbReference type="OrthoDB" id="9766127at2"/>
<dbReference type="Proteomes" id="UP000306552">
    <property type="component" value="Unassembled WGS sequence"/>
</dbReference>
<dbReference type="Gene3D" id="3.40.720.10">
    <property type="entry name" value="Alkaline Phosphatase, subunit A"/>
    <property type="match status" value="1"/>
</dbReference>
<keyword evidence="2 4" id="KW-0479">Metal-binding</keyword>
<evidence type="ECO:0000256" key="3">
    <source>
        <dbReference type="ARBA" id="ARBA00022729"/>
    </source>
</evidence>
<dbReference type="EMBL" id="SWMU01000003">
    <property type="protein sequence ID" value="TKS56249.1"/>
    <property type="molecule type" value="Genomic_DNA"/>
</dbReference>
<keyword evidence="1 5" id="KW-0597">Phosphoprotein</keyword>
<feature type="binding site" evidence="6">
    <location>
        <begin position="158"/>
        <end position="160"/>
    </location>
    <ligand>
        <name>substrate</name>
    </ligand>
</feature>
<protein>
    <submittedName>
        <fullName evidence="8">Alkaline phosphatase family protein</fullName>
    </submittedName>
</protein>
<comment type="caution">
    <text evidence="8">The sequence shown here is derived from an EMBL/GenBank/DDBJ whole genome shotgun (WGS) entry which is preliminary data.</text>
</comment>
<dbReference type="PANTHER" id="PTHR10151:SF120">
    <property type="entry name" value="BIS(5'-ADENOSYL)-TRIPHOSPHATASE"/>
    <property type="match status" value="1"/>
</dbReference>
<feature type="chain" id="PRO_5020607713" evidence="7">
    <location>
        <begin position="20"/>
        <end position="541"/>
    </location>
</feature>
<proteinExistence type="predicted"/>
<dbReference type="NCBIfam" id="NF042991">
    <property type="entry name" value="alk_phos_PafA"/>
    <property type="match status" value="1"/>
</dbReference>
<feature type="signal peptide" evidence="7">
    <location>
        <begin position="1"/>
        <end position="19"/>
    </location>
</feature>
<organism evidence="8 9">
    <name type="scientific">Mesohalobacter halotolerans</name>
    <dbReference type="NCBI Taxonomy" id="1883405"/>
    <lineage>
        <taxon>Bacteria</taxon>
        <taxon>Pseudomonadati</taxon>
        <taxon>Bacteroidota</taxon>
        <taxon>Flavobacteriia</taxon>
        <taxon>Flavobacteriales</taxon>
        <taxon>Flavobacteriaceae</taxon>
        <taxon>Mesohalobacter</taxon>
    </lineage>
</organism>
<evidence type="ECO:0000256" key="2">
    <source>
        <dbReference type="ARBA" id="ARBA00022723"/>
    </source>
</evidence>
<dbReference type="RefSeq" id="WP_138932365.1">
    <property type="nucleotide sequence ID" value="NZ_SWMU01000003.1"/>
</dbReference>
<gene>
    <name evidence="8" type="ORF">FCN74_09600</name>
</gene>
<evidence type="ECO:0000256" key="1">
    <source>
        <dbReference type="ARBA" id="ARBA00022553"/>
    </source>
</evidence>
<sequence length="541" mass="61380">MIKPLSLLLIIFISSFLNAQTSPENPRLVIGIVVDQMRYEYLHRFENHYSDNGFKRLIEDGFFAKNTHFSYIPTYTGPGHASVYTGTTPANHGIISNNWYDKFKNQSVYCVQDNKVNAVGVDGKTGQMSPHRMLTTSIADQNRLHTQFRGKTFGISIKDRGAILPAGHTANAAYWFVGGDEGKFITSDFYLDELPKWVTKFNRKTKQYFKTWETLYPIEEYRESGDDLNDYEFGFKGQSTATFPYNLKKLKSENGNYDILKPTPFANTMLTDFAVTLIENEELGQDGNADFLTISYSSTDYAGHNFGVNAKELQDMYIRLDQNIADLLNFLDQNIGKDNYTIFLTSDHGAVHVPNYLKDKNIPAGYFNTDKLKKAIMDFVEVQFESSKLIEGFSSQNIFFDYAELEKLDVEADDLQEALYYYLLQYDKIDRVYTRDMIENSNSSTAFSRHIANGFHPKRSGDVIYVLEPSVISYPPKGSTHGSYMTYDTQAPLIFYGQGINQGQSYKAYFIKDIAPTLAALLDIAQPNGTTGKVIGEALKN</sequence>
<keyword evidence="3 7" id="KW-0732">Signal</keyword>
<name>A0A4U5TQ05_9FLAO</name>
<dbReference type="Pfam" id="PF01663">
    <property type="entry name" value="Phosphodiest"/>
    <property type="match status" value="1"/>
</dbReference>
<dbReference type="AlphaFoldDB" id="A0A4U5TQ05"/>
<dbReference type="PIRSF" id="PIRSF031924">
    <property type="entry name" value="Pi-irrepressible_AP"/>
    <property type="match status" value="1"/>
</dbReference>
<dbReference type="InterPro" id="IPR017850">
    <property type="entry name" value="Alkaline_phosphatase_core_sf"/>
</dbReference>
<feature type="binding site" evidence="6">
    <location>
        <position position="97"/>
    </location>
    <ligand>
        <name>substrate</name>
    </ligand>
</feature>
<evidence type="ECO:0000256" key="4">
    <source>
        <dbReference type="PIRNR" id="PIRNR031924"/>
    </source>
</evidence>
<evidence type="ECO:0000256" key="6">
    <source>
        <dbReference type="PIRSR" id="PIRSR031924-51"/>
    </source>
</evidence>
<evidence type="ECO:0000256" key="5">
    <source>
        <dbReference type="PIRSR" id="PIRSR031924-50"/>
    </source>
</evidence>
<keyword evidence="9" id="KW-1185">Reference proteome</keyword>
<dbReference type="SUPFAM" id="SSF53649">
    <property type="entry name" value="Alkaline phosphatase-like"/>
    <property type="match status" value="1"/>
</dbReference>
<accession>A0A4U5TQ05</accession>
<dbReference type="Gene3D" id="3.30.1360.150">
    <property type="match status" value="1"/>
</dbReference>
<evidence type="ECO:0000256" key="7">
    <source>
        <dbReference type="SAM" id="SignalP"/>
    </source>
</evidence>
<evidence type="ECO:0000313" key="8">
    <source>
        <dbReference type="EMBL" id="TKS56249.1"/>
    </source>
</evidence>
<dbReference type="InterPro" id="IPR026263">
    <property type="entry name" value="Alkaline_phosphatase_prok"/>
</dbReference>
<feature type="active site" description="Phosphothreonine intermediate" evidence="5">
    <location>
        <position position="76"/>
    </location>
</feature>
<dbReference type="GO" id="GO:0004035">
    <property type="term" value="F:alkaline phosphatase activity"/>
    <property type="evidence" value="ECO:0007669"/>
    <property type="project" value="InterPro"/>
</dbReference>